<dbReference type="SUPFAM" id="SSF53383">
    <property type="entry name" value="PLP-dependent transferases"/>
    <property type="match status" value="1"/>
</dbReference>
<dbReference type="Pfam" id="PF00266">
    <property type="entry name" value="Aminotran_5"/>
    <property type="match status" value="1"/>
</dbReference>
<evidence type="ECO:0000313" key="11">
    <source>
        <dbReference type="EMBL" id="SDU95924.1"/>
    </source>
</evidence>
<keyword evidence="5" id="KW-0663">Pyridoxal phosphate</keyword>
<dbReference type="OrthoDB" id="9808002at2"/>
<evidence type="ECO:0000256" key="7">
    <source>
        <dbReference type="ARBA" id="ARBA00023014"/>
    </source>
</evidence>
<evidence type="ECO:0000313" key="12">
    <source>
        <dbReference type="Proteomes" id="UP000198825"/>
    </source>
</evidence>
<keyword evidence="12" id="KW-1185">Reference proteome</keyword>
<dbReference type="GO" id="GO:0051536">
    <property type="term" value="F:iron-sulfur cluster binding"/>
    <property type="evidence" value="ECO:0007669"/>
    <property type="project" value="UniProtKB-KW"/>
</dbReference>
<dbReference type="RefSeq" id="WP_091074937.1">
    <property type="nucleotide sequence ID" value="NZ_LT629799.1"/>
</dbReference>
<keyword evidence="9" id="KW-0812">Transmembrane</keyword>
<keyword evidence="9" id="KW-0472">Membrane</keyword>
<dbReference type="InterPro" id="IPR015424">
    <property type="entry name" value="PyrdxlP-dep_Trfase"/>
</dbReference>
<keyword evidence="9" id="KW-1133">Transmembrane helix</keyword>
<proteinExistence type="inferred from homology"/>
<comment type="similarity">
    <text evidence="2">Belongs to the class-V pyridoxal-phosphate-dependent aminotransferase family. NifS/IscS subfamily.</text>
</comment>
<dbReference type="GO" id="GO:0031071">
    <property type="term" value="F:cysteine desulfurase activity"/>
    <property type="evidence" value="ECO:0007669"/>
    <property type="project" value="UniProtKB-EC"/>
</dbReference>
<evidence type="ECO:0000259" key="10">
    <source>
        <dbReference type="Pfam" id="PF00266"/>
    </source>
</evidence>
<evidence type="ECO:0000256" key="6">
    <source>
        <dbReference type="ARBA" id="ARBA00023004"/>
    </source>
</evidence>
<dbReference type="PANTHER" id="PTHR11601:SF34">
    <property type="entry name" value="CYSTEINE DESULFURASE"/>
    <property type="match status" value="1"/>
</dbReference>
<feature type="domain" description="Aminotransferase class V" evidence="10">
    <location>
        <begin position="9"/>
        <end position="363"/>
    </location>
</feature>
<keyword evidence="4" id="KW-0479">Metal-binding</keyword>
<dbReference type="PANTHER" id="PTHR11601">
    <property type="entry name" value="CYSTEINE DESULFURYLASE FAMILY MEMBER"/>
    <property type="match status" value="1"/>
</dbReference>
<dbReference type="InterPro" id="IPR015422">
    <property type="entry name" value="PyrdxlP-dep_Trfase_small"/>
</dbReference>
<accession>A0A1H2MS28</accession>
<keyword evidence="7" id="KW-0411">Iron-sulfur</keyword>
<evidence type="ECO:0000256" key="9">
    <source>
        <dbReference type="SAM" id="Phobius"/>
    </source>
</evidence>
<feature type="transmembrane region" description="Helical" evidence="9">
    <location>
        <begin position="190"/>
        <end position="214"/>
    </location>
</feature>
<evidence type="ECO:0000256" key="3">
    <source>
        <dbReference type="ARBA" id="ARBA00022679"/>
    </source>
</evidence>
<dbReference type="PIRSF" id="PIRSF005572">
    <property type="entry name" value="NifS"/>
    <property type="match status" value="1"/>
</dbReference>
<protein>
    <submittedName>
        <fullName evidence="11">Cysteine desulfurase</fullName>
    </submittedName>
</protein>
<evidence type="ECO:0000256" key="8">
    <source>
        <dbReference type="ARBA" id="ARBA00050776"/>
    </source>
</evidence>
<name>A0A1H2MS28_9ACTN</name>
<dbReference type="InterPro" id="IPR015421">
    <property type="entry name" value="PyrdxlP-dep_Trfase_major"/>
</dbReference>
<evidence type="ECO:0000256" key="4">
    <source>
        <dbReference type="ARBA" id="ARBA00022723"/>
    </source>
</evidence>
<dbReference type="Gene3D" id="3.90.1150.10">
    <property type="entry name" value="Aspartate Aminotransferase, domain 1"/>
    <property type="match status" value="1"/>
</dbReference>
<comment type="catalytic activity">
    <reaction evidence="8">
        <text>(sulfur carrier)-H + L-cysteine = (sulfur carrier)-SH + L-alanine</text>
        <dbReference type="Rhea" id="RHEA:43892"/>
        <dbReference type="Rhea" id="RHEA-COMP:14737"/>
        <dbReference type="Rhea" id="RHEA-COMP:14739"/>
        <dbReference type="ChEBI" id="CHEBI:29917"/>
        <dbReference type="ChEBI" id="CHEBI:35235"/>
        <dbReference type="ChEBI" id="CHEBI:57972"/>
        <dbReference type="ChEBI" id="CHEBI:64428"/>
        <dbReference type="EC" id="2.8.1.7"/>
    </reaction>
</comment>
<dbReference type="GO" id="GO:0046872">
    <property type="term" value="F:metal ion binding"/>
    <property type="evidence" value="ECO:0007669"/>
    <property type="project" value="UniProtKB-KW"/>
</dbReference>
<dbReference type="Proteomes" id="UP000198825">
    <property type="component" value="Chromosome I"/>
</dbReference>
<gene>
    <name evidence="11" type="ORF">SAMN04488544_2594</name>
</gene>
<dbReference type="Gene3D" id="3.40.640.10">
    <property type="entry name" value="Type I PLP-dependent aspartate aminotransferase-like (Major domain)"/>
    <property type="match status" value="1"/>
</dbReference>
<dbReference type="AlphaFoldDB" id="A0A1H2MS28"/>
<evidence type="ECO:0000256" key="5">
    <source>
        <dbReference type="ARBA" id="ARBA00022898"/>
    </source>
</evidence>
<sequence>MAEGLSSVFLDCSSGEPTLPEARAAWQTASTSGWGDPRRLHRPGRLASQALDAVRERVATHVGARPDEVVLTGPLAPTAQAAVAGLALGRRRTGSAVVTSSVEHSAVLAAAAAVGDAVQVPVDRLGRLDLDAWTEAVGRPGVALACLQVANHEVGTLQPYAAAADACRAAGVPLVLDATTALGRLDTTDLGAWSVLLGWAGAFGGPASVGFMVVRRGTRWRAPYPTDDHQQGRWPGAVDVPAAWAAAAALDAVVADRDAVAERQRRLVDRLRDGVAGRVPDVDLAGDPVDRVPHLLTFSALYVDGEALTLELDRAGFAVASGSACSAGSEHPSHVLAAMGALTHGNVRVGLTRTTTEAEVDAFLDVLPGVVSEIRARLGAT</sequence>
<dbReference type="STRING" id="546874.SAMN04488544_2594"/>
<reference evidence="12" key="1">
    <citation type="submission" date="2016-10" db="EMBL/GenBank/DDBJ databases">
        <authorList>
            <person name="Varghese N."/>
            <person name="Submissions S."/>
        </authorList>
    </citation>
    <scope>NUCLEOTIDE SEQUENCE [LARGE SCALE GENOMIC DNA]</scope>
    <source>
        <strain evidence="12">DSM 21743</strain>
    </source>
</reference>
<dbReference type="InterPro" id="IPR000192">
    <property type="entry name" value="Aminotrans_V_dom"/>
</dbReference>
<evidence type="ECO:0000256" key="2">
    <source>
        <dbReference type="ARBA" id="ARBA00006490"/>
    </source>
</evidence>
<evidence type="ECO:0000256" key="1">
    <source>
        <dbReference type="ARBA" id="ARBA00001933"/>
    </source>
</evidence>
<comment type="cofactor">
    <cofactor evidence="1">
        <name>pyridoxal 5'-phosphate</name>
        <dbReference type="ChEBI" id="CHEBI:597326"/>
    </cofactor>
</comment>
<dbReference type="InterPro" id="IPR016454">
    <property type="entry name" value="Cysteine_dSase"/>
</dbReference>
<dbReference type="EMBL" id="LT629799">
    <property type="protein sequence ID" value="SDU95924.1"/>
    <property type="molecule type" value="Genomic_DNA"/>
</dbReference>
<organism evidence="11 12">
    <name type="scientific">Microlunatus sagamiharensis</name>
    <dbReference type="NCBI Taxonomy" id="546874"/>
    <lineage>
        <taxon>Bacteria</taxon>
        <taxon>Bacillati</taxon>
        <taxon>Actinomycetota</taxon>
        <taxon>Actinomycetes</taxon>
        <taxon>Propionibacteriales</taxon>
        <taxon>Propionibacteriaceae</taxon>
        <taxon>Microlunatus</taxon>
    </lineage>
</organism>
<keyword evidence="6" id="KW-0408">Iron</keyword>
<keyword evidence="3" id="KW-0808">Transferase</keyword>